<evidence type="ECO:0000256" key="5">
    <source>
        <dbReference type="PROSITE-ProRule" id="PRU00708"/>
    </source>
</evidence>
<sequence length="448" mass="50239">MRGSPIIYDGLWRCLCPGFAKLARRRAVVVDSPWPTTRLAAARHGYVALRGRRLMTSESWAEPAAISGDSTTTMTTTTHDTTMATTTHDTTAALAHNLSSSLDGVPPHKPLLAPTPPTKEMLRQSSLDDIVNALLTMRQPEGWDSHGKDIDRHGRILLLVRHLIIDRRQQPNLFMYESIMDAMADPQGSVKGIRKLFEDMASRNLKPTSDLCQSALAALTNHPDYVLRQDVVDTMKEYWFPVDTVAKQNLVLGLLRDEQYELAYLRLTEMMDQKVCIDLWVYDVFVVVLGKLCFLDEMLLLLYRRKSLVREDKDMTSLLYYALDVCSQAFHHAGTVFAWNSLVRTSLLPPSDGVVENVLATAARHGDTALATEALDKISQRTRLLAHHFESAVEAFSVQGDMDGAFRTLAVMKKNGIPVVRATTRAVHEALARYPKLIRDAQQSLRDL</sequence>
<dbReference type="Pfam" id="PF23276">
    <property type="entry name" value="TPR_24"/>
    <property type="match status" value="1"/>
</dbReference>
<dbReference type="PANTHER" id="PTHR47447">
    <property type="entry name" value="OS03G0856100 PROTEIN"/>
    <property type="match status" value="1"/>
</dbReference>
<name>A0A8K0JBC1_9HYPO</name>
<dbReference type="EMBL" id="SRPY01000161">
    <property type="protein sequence ID" value="KAG5927703.1"/>
    <property type="molecule type" value="Genomic_DNA"/>
</dbReference>
<dbReference type="AlphaFoldDB" id="A0A8K0JBC1"/>
<proteinExistence type="inferred from homology"/>
<organism evidence="7 8">
    <name type="scientific">Claviceps africana</name>
    <dbReference type="NCBI Taxonomy" id="83212"/>
    <lineage>
        <taxon>Eukaryota</taxon>
        <taxon>Fungi</taxon>
        <taxon>Dikarya</taxon>
        <taxon>Ascomycota</taxon>
        <taxon>Pezizomycotina</taxon>
        <taxon>Sordariomycetes</taxon>
        <taxon>Hypocreomycetidae</taxon>
        <taxon>Hypocreales</taxon>
        <taxon>Clavicipitaceae</taxon>
        <taxon>Claviceps</taxon>
    </lineage>
</organism>
<dbReference type="Proteomes" id="UP000811619">
    <property type="component" value="Unassembled WGS sequence"/>
</dbReference>
<feature type="non-terminal residue" evidence="7">
    <location>
        <position position="448"/>
    </location>
</feature>
<keyword evidence="2" id="KW-0677">Repeat</keyword>
<evidence type="ECO:0000256" key="1">
    <source>
        <dbReference type="ARBA" id="ARBA00006192"/>
    </source>
</evidence>
<feature type="repeat" description="PPR" evidence="5">
    <location>
        <begin position="172"/>
        <end position="207"/>
    </location>
</feature>
<protein>
    <recommendedName>
        <fullName evidence="6">Pentatricopeptide repeat-containing protein-mitochondrial domain-containing protein</fullName>
    </recommendedName>
</protein>
<dbReference type="InterPro" id="IPR057027">
    <property type="entry name" value="TPR_mt"/>
</dbReference>
<comment type="similarity">
    <text evidence="1">Belongs to the CCM1 family.</text>
</comment>
<comment type="subunit">
    <text evidence="4">Binds to mitochondrial small subunit 15S rRNA.</text>
</comment>
<evidence type="ECO:0000256" key="4">
    <source>
        <dbReference type="ARBA" id="ARBA00044511"/>
    </source>
</evidence>
<dbReference type="Gene3D" id="1.25.40.10">
    <property type="entry name" value="Tetratricopeptide repeat domain"/>
    <property type="match status" value="2"/>
</dbReference>
<comment type="caution">
    <text evidence="7">The sequence shown here is derived from an EMBL/GenBank/DDBJ whole genome shotgun (WGS) entry which is preliminary data.</text>
</comment>
<evidence type="ECO:0000313" key="7">
    <source>
        <dbReference type="EMBL" id="KAG5927703.1"/>
    </source>
</evidence>
<dbReference type="InterPro" id="IPR011990">
    <property type="entry name" value="TPR-like_helical_dom_sf"/>
</dbReference>
<dbReference type="OrthoDB" id="747253at2759"/>
<evidence type="ECO:0000259" key="6">
    <source>
        <dbReference type="Pfam" id="PF23276"/>
    </source>
</evidence>
<feature type="domain" description="Pentatricopeptide repeat-containing protein-mitochondrial" evidence="6">
    <location>
        <begin position="352"/>
        <end position="448"/>
    </location>
</feature>
<keyword evidence="8" id="KW-1185">Reference proteome</keyword>
<gene>
    <name evidence="7" type="ORF">E4U42_001908</name>
</gene>
<reference evidence="7" key="1">
    <citation type="journal article" date="2020" name="bioRxiv">
        <title>Whole genome comparisons of ergot fungi reveals the divergence and evolution of species within the genus Claviceps are the result of varying mechanisms driving genome evolution and host range expansion.</title>
        <authorList>
            <person name="Wyka S.A."/>
            <person name="Mondo S.J."/>
            <person name="Liu M."/>
            <person name="Dettman J."/>
            <person name="Nalam V."/>
            <person name="Broders K.D."/>
        </authorList>
    </citation>
    <scope>NUCLEOTIDE SEQUENCE</scope>
    <source>
        <strain evidence="7">CCC 489</strain>
    </source>
</reference>
<evidence type="ECO:0000256" key="3">
    <source>
        <dbReference type="ARBA" id="ARBA00044493"/>
    </source>
</evidence>
<dbReference type="InterPro" id="IPR002885">
    <property type="entry name" value="PPR_rpt"/>
</dbReference>
<dbReference type="PANTHER" id="PTHR47447:SF23">
    <property type="entry name" value="PENTACOTRIPEPTIDE-REPEAT REGION OF PRORP DOMAIN-CONTAINING PROTEIN"/>
    <property type="match status" value="1"/>
</dbReference>
<accession>A0A8K0JBC1</accession>
<evidence type="ECO:0000256" key="2">
    <source>
        <dbReference type="ARBA" id="ARBA00022737"/>
    </source>
</evidence>
<comment type="function">
    <text evidence="3">Regulates mitochondrial small subunit maturation by controlling 15S rRNA 5'-end processing. Localizes to the 5' precursor of the 15S rRNA in a position that is subsequently occupied by mS47 in the mature yeast mtSSU. Uses structure and sequence-specific RNA recognition, binding to a single-stranded region of the precursor and specifically recognizing bases -6 to -1. The exchange of Ccm1 for mS47 is coupled to the irreversible removal of precursor rRNA that is accompanied by conformational changes of the mitoribosomal proteins uS5m and mS26. These conformational changes signal completion of 5'-end rRNA processing through protection of the mature 5'-end of the 15S rRNA and stabilization of mS47. The removal of the 5' precursor together with the dissociation of Ccm1 may be catalyzed by the 5'-3' exoribonuclease Pet127. Involved in the specific removal of group I introns in mitochondrial encoded transcripts.</text>
</comment>
<evidence type="ECO:0000313" key="8">
    <source>
        <dbReference type="Proteomes" id="UP000811619"/>
    </source>
</evidence>
<dbReference type="PROSITE" id="PS51375">
    <property type="entry name" value="PPR"/>
    <property type="match status" value="1"/>
</dbReference>